<dbReference type="InterPro" id="IPR016677">
    <property type="entry name" value="UCP016817_carboligase"/>
</dbReference>
<dbReference type="Pfam" id="PF02655">
    <property type="entry name" value="ATP-grasp_3"/>
    <property type="match status" value="1"/>
</dbReference>
<dbReference type="EMBL" id="PKUN01000010">
    <property type="protein sequence ID" value="PLX61738.1"/>
    <property type="molecule type" value="Genomic_DNA"/>
</dbReference>
<sequence>MNRAESLLIVGNSVRYLAQSASRGGYAVTGVDLFSDEDTQAACHTAVKTVRQDAEGLVDVCLGQDMVANTAWIYGAGFEAEPERLQQLESLGRCLGNSPRTLMLLSQPASFFPLLDDLAISYPRVSFRRPRKPCGWLRKVVGSYGGLGVRYAQTDAPDNRVHYFQRLIPGPVCSLTFLADGSEIEVLGINELHAVDPGLGDFRFSGVYSRFNQGDGHRRQMIDMARKLTGSLQLRGANGIDCVFEGDQVLLLELNARTPATLELYEQALPDGGVAAHIAACNGTLSELSLEGQAQGYRVYYAEQDQRVGRVSWPDWCSDRPPAGTYCLKGAPVCGLHATGNSSIEVAGLLQERLEQIRSLVALSNQEAA</sequence>
<dbReference type="PIRSF" id="PIRSF016817">
    <property type="entry name" value="UCP016817_carboligase"/>
    <property type="match status" value="1"/>
</dbReference>
<dbReference type="InterPro" id="IPR003806">
    <property type="entry name" value="ATP-grasp_PylC-type"/>
</dbReference>
<dbReference type="SUPFAM" id="SSF56059">
    <property type="entry name" value="Glutathione synthetase ATP-binding domain-like"/>
    <property type="match status" value="1"/>
</dbReference>
<dbReference type="RefSeq" id="WP_273439054.1">
    <property type="nucleotide sequence ID" value="NZ_PKUN01000010.1"/>
</dbReference>
<proteinExistence type="predicted"/>
<organism evidence="2 3">
    <name type="scientific">Sedimenticola selenatireducens</name>
    <dbReference type="NCBI Taxonomy" id="191960"/>
    <lineage>
        <taxon>Bacteria</taxon>
        <taxon>Pseudomonadati</taxon>
        <taxon>Pseudomonadota</taxon>
        <taxon>Gammaproteobacteria</taxon>
        <taxon>Chromatiales</taxon>
        <taxon>Sedimenticolaceae</taxon>
        <taxon>Sedimenticola</taxon>
    </lineage>
</organism>
<protein>
    <recommendedName>
        <fullName evidence="1">ATP-grasp fold PylC-type domain-containing protein</fullName>
    </recommendedName>
</protein>
<reference evidence="2 3" key="1">
    <citation type="submission" date="2017-11" db="EMBL/GenBank/DDBJ databases">
        <title>Genome-resolved metagenomics identifies genetic mobility, metabolic interactions, and unexpected diversity in perchlorate-reducing communities.</title>
        <authorList>
            <person name="Barnum T.P."/>
            <person name="Figueroa I.A."/>
            <person name="Carlstrom C.I."/>
            <person name="Lucas L.N."/>
            <person name="Engelbrektson A.L."/>
            <person name="Coates J.D."/>
        </authorList>
    </citation>
    <scope>NUCLEOTIDE SEQUENCE [LARGE SCALE GENOMIC DNA]</scope>
    <source>
        <strain evidence="2">BM301</strain>
    </source>
</reference>
<gene>
    <name evidence="2" type="ORF">C0630_09370</name>
</gene>
<dbReference type="GO" id="GO:0005524">
    <property type="term" value="F:ATP binding"/>
    <property type="evidence" value="ECO:0007669"/>
    <property type="project" value="InterPro"/>
</dbReference>
<dbReference type="GO" id="GO:0046872">
    <property type="term" value="F:metal ion binding"/>
    <property type="evidence" value="ECO:0007669"/>
    <property type="project" value="InterPro"/>
</dbReference>
<evidence type="ECO:0000313" key="2">
    <source>
        <dbReference type="EMBL" id="PLX61738.1"/>
    </source>
</evidence>
<dbReference type="Proteomes" id="UP000235015">
    <property type="component" value="Unassembled WGS sequence"/>
</dbReference>
<evidence type="ECO:0000313" key="3">
    <source>
        <dbReference type="Proteomes" id="UP000235015"/>
    </source>
</evidence>
<name>A0A2N6CWT7_9GAMM</name>
<accession>A0A2N6CWT7</accession>
<dbReference type="AlphaFoldDB" id="A0A2N6CWT7"/>
<feature type="domain" description="ATP-grasp fold PylC-type" evidence="1">
    <location>
        <begin position="119"/>
        <end position="259"/>
    </location>
</feature>
<comment type="caution">
    <text evidence="2">The sequence shown here is derived from an EMBL/GenBank/DDBJ whole genome shotgun (WGS) entry which is preliminary data.</text>
</comment>
<evidence type="ECO:0000259" key="1">
    <source>
        <dbReference type="Pfam" id="PF02655"/>
    </source>
</evidence>
<dbReference type="Gene3D" id="3.30.470.20">
    <property type="entry name" value="ATP-grasp fold, B domain"/>
    <property type="match status" value="1"/>
</dbReference>
<dbReference type="STRING" id="1111735.GCA_000428045_03783"/>